<feature type="region of interest" description="Disordered" evidence="7">
    <location>
        <begin position="1453"/>
        <end position="1478"/>
    </location>
</feature>
<feature type="compositionally biased region" description="Polar residues" evidence="7">
    <location>
        <begin position="1108"/>
        <end position="1117"/>
    </location>
</feature>
<evidence type="ECO:0000313" key="9">
    <source>
        <dbReference type="EMBL" id="EEP76421.1"/>
    </source>
</evidence>
<organism evidence="9 10">
    <name type="scientific">Uncinocarpus reesii (strain UAMH 1704)</name>
    <dbReference type="NCBI Taxonomy" id="336963"/>
    <lineage>
        <taxon>Eukaryota</taxon>
        <taxon>Fungi</taxon>
        <taxon>Dikarya</taxon>
        <taxon>Ascomycota</taxon>
        <taxon>Pezizomycotina</taxon>
        <taxon>Eurotiomycetes</taxon>
        <taxon>Eurotiomycetidae</taxon>
        <taxon>Onygenales</taxon>
        <taxon>Onygenaceae</taxon>
        <taxon>Uncinocarpus</taxon>
    </lineage>
</organism>
<feature type="compositionally biased region" description="Basic and acidic residues" evidence="7">
    <location>
        <begin position="1463"/>
        <end position="1476"/>
    </location>
</feature>
<dbReference type="PANTHER" id="PTHR45670:SF1">
    <property type="entry name" value="E3 UBIQUITIN-PROTEIN LIGASE HECTD1"/>
    <property type="match status" value="1"/>
</dbReference>
<evidence type="ECO:0000256" key="5">
    <source>
        <dbReference type="ARBA" id="ARBA00022786"/>
    </source>
</evidence>
<keyword evidence="10" id="KW-1185">Reference proteome</keyword>
<reference evidence="10" key="1">
    <citation type="journal article" date="2009" name="Genome Res.">
        <title>Comparative genomic analyses of the human fungal pathogens Coccidioides and their relatives.</title>
        <authorList>
            <person name="Sharpton T.J."/>
            <person name="Stajich J.E."/>
            <person name="Rounsley S.D."/>
            <person name="Gardner M.J."/>
            <person name="Wortman J.R."/>
            <person name="Jordar V.S."/>
            <person name="Maiti R."/>
            <person name="Kodira C.D."/>
            <person name="Neafsey D.E."/>
            <person name="Zeng Q."/>
            <person name="Hung C.-Y."/>
            <person name="McMahan C."/>
            <person name="Muszewska A."/>
            <person name="Grynberg M."/>
            <person name="Mandel M.A."/>
            <person name="Kellner E.M."/>
            <person name="Barker B.M."/>
            <person name="Galgiani J.N."/>
            <person name="Orbach M.J."/>
            <person name="Kirkland T.N."/>
            <person name="Cole G.T."/>
            <person name="Henn M.R."/>
            <person name="Birren B.W."/>
            <person name="Taylor J.W."/>
        </authorList>
    </citation>
    <scope>NUCLEOTIDE SEQUENCE [LARGE SCALE GENOMIC DNA]</scope>
    <source>
        <strain evidence="10">UAMH 1704</strain>
    </source>
</reference>
<dbReference type="VEuPathDB" id="FungiDB:UREG_01270"/>
<dbReference type="GO" id="GO:0016607">
    <property type="term" value="C:nuclear speck"/>
    <property type="evidence" value="ECO:0007669"/>
    <property type="project" value="TreeGrafter"/>
</dbReference>
<comment type="catalytic activity">
    <reaction evidence="1">
        <text>S-ubiquitinyl-[E2 ubiquitin-conjugating enzyme]-L-cysteine + [acceptor protein]-L-lysine = [E2 ubiquitin-conjugating enzyme]-L-cysteine + N(6)-ubiquitinyl-[acceptor protein]-L-lysine.</text>
        <dbReference type="EC" id="2.3.2.26"/>
    </reaction>
</comment>
<feature type="active site" description="Glycyl thioester intermediate" evidence="6">
    <location>
        <position position="1844"/>
    </location>
</feature>
<name>C4JH19_UNCRE</name>
<dbReference type="OrthoDB" id="423283at2759"/>
<feature type="compositionally biased region" description="Low complexity" evidence="7">
    <location>
        <begin position="1231"/>
        <end position="1242"/>
    </location>
</feature>
<dbReference type="EMBL" id="CH476615">
    <property type="protein sequence ID" value="EEP76421.1"/>
    <property type="molecule type" value="Genomic_DNA"/>
</dbReference>
<dbReference type="CDD" id="cd00078">
    <property type="entry name" value="HECTc"/>
    <property type="match status" value="1"/>
</dbReference>
<dbReference type="HOGENOM" id="CLU_000366_1_1_1"/>
<dbReference type="GO" id="GO:0061630">
    <property type="term" value="F:ubiquitin protein ligase activity"/>
    <property type="evidence" value="ECO:0007669"/>
    <property type="project" value="UniProtKB-EC"/>
</dbReference>
<dbReference type="KEGG" id="ure:UREG_01270"/>
<feature type="compositionally biased region" description="Basic and acidic residues" evidence="7">
    <location>
        <begin position="217"/>
        <end position="231"/>
    </location>
</feature>
<dbReference type="InterPro" id="IPR016024">
    <property type="entry name" value="ARM-type_fold"/>
</dbReference>
<feature type="compositionally biased region" description="Polar residues" evidence="7">
    <location>
        <begin position="58"/>
        <end position="67"/>
    </location>
</feature>
<keyword evidence="5 6" id="KW-0833">Ubl conjugation pathway</keyword>
<feature type="compositionally biased region" description="Polar residues" evidence="7">
    <location>
        <begin position="136"/>
        <end position="145"/>
    </location>
</feature>
<evidence type="ECO:0000256" key="1">
    <source>
        <dbReference type="ARBA" id="ARBA00000885"/>
    </source>
</evidence>
<evidence type="ECO:0000256" key="2">
    <source>
        <dbReference type="ARBA" id="ARBA00006331"/>
    </source>
</evidence>
<dbReference type="InterPro" id="IPR057948">
    <property type="entry name" value="TPR_TRIP12_N"/>
</dbReference>
<evidence type="ECO:0000256" key="7">
    <source>
        <dbReference type="SAM" id="MobiDB-lite"/>
    </source>
</evidence>
<protein>
    <recommendedName>
        <fullName evidence="3">HECT-type E3 ubiquitin transferase</fullName>
        <ecNumber evidence="3">2.3.2.26</ecNumber>
    </recommendedName>
</protein>
<dbReference type="FunCoup" id="C4JH19">
    <property type="interactions" value="1083"/>
</dbReference>
<dbReference type="SUPFAM" id="SSF48371">
    <property type="entry name" value="ARM repeat"/>
    <property type="match status" value="1"/>
</dbReference>
<dbReference type="Gene3D" id="3.30.2410.10">
    <property type="entry name" value="Hect, E3 ligase catalytic domain"/>
    <property type="match status" value="1"/>
</dbReference>
<feature type="compositionally biased region" description="Basic residues" evidence="7">
    <location>
        <begin position="178"/>
        <end position="187"/>
    </location>
</feature>
<feature type="compositionally biased region" description="Acidic residues" evidence="7">
    <location>
        <begin position="779"/>
        <end position="798"/>
    </location>
</feature>
<dbReference type="InterPro" id="IPR011989">
    <property type="entry name" value="ARM-like"/>
</dbReference>
<dbReference type="Gene3D" id="1.25.10.10">
    <property type="entry name" value="Leucine-rich Repeat Variant"/>
    <property type="match status" value="1"/>
</dbReference>
<dbReference type="Gene3D" id="3.30.2160.10">
    <property type="entry name" value="Hect, E3 ligase catalytic domain"/>
    <property type="match status" value="1"/>
</dbReference>
<feature type="compositionally biased region" description="Low complexity" evidence="7">
    <location>
        <begin position="68"/>
        <end position="78"/>
    </location>
</feature>
<feature type="region of interest" description="Disordered" evidence="7">
    <location>
        <begin position="1"/>
        <end position="244"/>
    </location>
</feature>
<evidence type="ECO:0000256" key="3">
    <source>
        <dbReference type="ARBA" id="ARBA00012485"/>
    </source>
</evidence>
<feature type="compositionally biased region" description="Pro residues" evidence="7">
    <location>
        <begin position="1136"/>
        <end position="1145"/>
    </location>
</feature>
<dbReference type="InterPro" id="IPR045322">
    <property type="entry name" value="HECTD1/TRIP12-like"/>
</dbReference>
<proteinExistence type="inferred from homology"/>
<feature type="compositionally biased region" description="Acidic residues" evidence="7">
    <location>
        <begin position="1146"/>
        <end position="1178"/>
    </location>
</feature>
<dbReference type="STRING" id="336963.C4JH19"/>
<dbReference type="GO" id="GO:0043161">
    <property type="term" value="P:proteasome-mediated ubiquitin-dependent protein catabolic process"/>
    <property type="evidence" value="ECO:0007669"/>
    <property type="project" value="TreeGrafter"/>
</dbReference>
<dbReference type="PANTHER" id="PTHR45670">
    <property type="entry name" value="E3 UBIQUITIN-PROTEIN LIGASE TRIP12"/>
    <property type="match status" value="1"/>
</dbReference>
<dbReference type="InParanoid" id="C4JH19"/>
<feature type="compositionally biased region" description="Polar residues" evidence="7">
    <location>
        <begin position="1"/>
        <end position="16"/>
    </location>
</feature>
<keyword evidence="4" id="KW-0808">Transferase</keyword>
<dbReference type="GO" id="GO:0000209">
    <property type="term" value="P:protein polyubiquitination"/>
    <property type="evidence" value="ECO:0007669"/>
    <property type="project" value="TreeGrafter"/>
</dbReference>
<gene>
    <name evidence="9" type="ORF">UREG_01270</name>
</gene>
<feature type="region of interest" description="Disordered" evidence="7">
    <location>
        <begin position="1211"/>
        <end position="1242"/>
    </location>
</feature>
<feature type="region of interest" description="Disordered" evidence="7">
    <location>
        <begin position="1321"/>
        <end position="1345"/>
    </location>
</feature>
<sequence length="1877" mass="207460">MAKRTASTALDQSGRPSENPIATAPSAPIPTPQEAAISSASPPSLRITRSAARLAAETPSTPGTRAGSNPSSNPSTSSQTRKRKAPTRREKESPTAEQEHFPSTSSPPRRTKRLKTAQSPATRPVPQPRQTRRQTEMSQAGSSSRQTDDTKGTRSSSRQKSSKTKRSSQDSNPPQKSPPRHQKRRQSKRDSDVTMKDADDIQDESVGRSGAESSSPNEERLPNDSSLRSEDNGDPFPGHLFGSRSPLELQNTLRALSGMMSGISTRLRDILVNLRMKEDPSVQLIALQELSDLLLVSNEDTLSGQFAADSYVKELVTLMEPSDTGEENPEIMLLACRCLANLMEAIRGSVANVVYGGAVPVLCRKLLDIQFIDLAEQALSTLAKISVDFPASIVREGGLTACLTYLDFFPTSTQRTAVTTAANCCRNLPSDSFHVVRDVMPTLLHVLSSNDQKVVEQGCLCVCRVVESFKYKPDKLEDLIEPALLRAILRLLLPGTTNLIGSHIHTQFLRVLGIICRSSPQLSTELLKMDVVDTLYQILTGVSPPSDLSDGTVKIDSVHVMQALIHRPREQIYETLNIICEVLPGIPGEQLLTNDRLRSPFDDDVLLYSNSHKTNQSVAKRVESLKSCKDEMKRFAMILFPTLTDTYSSTVNLAVRQKVLLAQLKMLQHLDVQVIEDALRNVPYASFLAAILSQDDHVSLVALALRCAELLFKRLKDIYQYQFHREGVITEITRLSEKPIPSELPGKKESKTNLTVGHDTGSETGEDKFEDHSQSYSHDEDEESREGEDYNDDYDDENDHEHGHDDMSESEVSSSSDTGHPTARRFDKEKMVVDYAKDFLRVYEHSKAVGLHDKALEVLQQLKTLVSDIALCYEHPKPQNGFHLFQKLSSYFGGDAVESITSAELLNSGVIQTLLDVIGDVQANRSIPAPAPGNRAKTDFLRAFMAPNISESNDGGDYTTPFGVLIHKLQDLLSRTEHFEVVTVHHNTYESRNTASMLSKQLRLRLTAEDESDIPKTFKSIMVSIHAIANFKALDEYLRPRIAVTERSRAPRHRDGHLMQPGSSSKTKEASGEGAEPNNTGTEASQQPLSSRIFGISRSARANEKSEITTGGSSQPVSPAASRDRSGRSRRSTRRQPPPPPPPPPPEDETDGSDEPLECADEQPLSDDEDEEEEDDEVEGTLDAIVGDLEGDLSEGSAPDPTAVNMEIASTGKVTARRDDGTKVATPSQLTPAGGSASTSTPAAQSLRSSLALAGRPFSSFAAAIDSIPQDWHIEFSIDGKPIAHDTTVYRAIHYNRKPLPESYTGNVWSAVHTVRFKRVQGPAPAEPSRLTPTTPSSGDPDIGELPESLTKATTTAAILKLLRVLHRLNSQLDYILAETKEPIKVVTEPLAQFINTKLTAKLNRQLEEPLIVASSCLPSWSEDLARHFPFLFPFETRHLFLQSTSFGYARSTMRWQGPQPGDDNRRDQRRDDRPFTRLQRQKVRISRTRILDSALKVMELYGSSPSVLEVEYFEEVGTGLGPTLEFYSTVSKELCKKKLRLWREHDSSDGEYVYSKLGLFPAPLSPEQAVQDSGKKVVNYFKGLGKFVARSMLDSRIIDIAFNPTFFRIANNFSTFTPSIGAIKAVDPDLAKSLLVVKQFANAKIAIDNDASLTPEEKEKTLRECEVGGAHLRDLGLDFTLPGYPHIQLLPDGADISVTLENVQLYVDKVIDMTLGIGVRSQIDAFRSGFSQVFSYSALKAFTPNELVMLFGQVEEDWSIETLMDSIKADHGFNMDSRSVRNLLETMSKFTLQQRRDFLQFVTGSPKLPIGGFKSLTPMFTVVCRPSEPPYTSDDYLPSVMTCVNYLKLPDYSSADILRKQLDVAMHEGQGAFHLS</sequence>
<dbReference type="PROSITE" id="PS50237">
    <property type="entry name" value="HECT"/>
    <property type="match status" value="1"/>
</dbReference>
<dbReference type="RefSeq" id="XP_002541754.1">
    <property type="nucleotide sequence ID" value="XM_002541708.1"/>
</dbReference>
<accession>C4JH19</accession>
<feature type="compositionally biased region" description="Polar residues" evidence="7">
    <location>
        <begin position="1077"/>
        <end position="1090"/>
    </location>
</feature>
<feature type="compositionally biased region" description="Basic and acidic residues" evidence="7">
    <location>
        <begin position="188"/>
        <end position="199"/>
    </location>
</feature>
<dbReference type="eggNOG" id="KOG0170">
    <property type="taxonomic scope" value="Eukaryota"/>
</dbReference>
<dbReference type="SMART" id="SM00119">
    <property type="entry name" value="HECTc"/>
    <property type="match status" value="1"/>
</dbReference>
<dbReference type="Pfam" id="PF25579">
    <property type="entry name" value="TPR_TRIP12_N"/>
    <property type="match status" value="1"/>
</dbReference>
<dbReference type="Pfam" id="PF00632">
    <property type="entry name" value="HECT"/>
    <property type="match status" value="1"/>
</dbReference>
<dbReference type="OMA" id="AEPLSQF"/>
<dbReference type="eggNOG" id="KOG0168">
    <property type="taxonomic scope" value="Eukaryota"/>
</dbReference>
<feature type="region of interest" description="Disordered" evidence="7">
    <location>
        <begin position="739"/>
        <end position="825"/>
    </location>
</feature>
<evidence type="ECO:0000256" key="6">
    <source>
        <dbReference type="PROSITE-ProRule" id="PRU00104"/>
    </source>
</evidence>
<feature type="compositionally biased region" description="Basic and acidic residues" evidence="7">
    <location>
        <begin position="87"/>
        <end position="100"/>
    </location>
</feature>
<evidence type="ECO:0000256" key="4">
    <source>
        <dbReference type="ARBA" id="ARBA00022679"/>
    </source>
</evidence>
<dbReference type="SUPFAM" id="SSF56204">
    <property type="entry name" value="Hect, E3 ligase catalytic domain"/>
    <property type="match status" value="1"/>
</dbReference>
<comment type="similarity">
    <text evidence="2">Belongs to the UPL family. K-HECT subfamily.</text>
</comment>
<dbReference type="InterPro" id="IPR035983">
    <property type="entry name" value="Hect_E3_ubiquitin_ligase"/>
</dbReference>
<evidence type="ECO:0000259" key="8">
    <source>
        <dbReference type="PROSITE" id="PS50237"/>
    </source>
</evidence>
<dbReference type="InterPro" id="IPR000569">
    <property type="entry name" value="HECT_dom"/>
</dbReference>
<dbReference type="Gene3D" id="3.90.1750.10">
    <property type="entry name" value="Hect, E3 ligase catalytic domains"/>
    <property type="match status" value="1"/>
</dbReference>
<evidence type="ECO:0000313" key="10">
    <source>
        <dbReference type="Proteomes" id="UP000002058"/>
    </source>
</evidence>
<feature type="region of interest" description="Disordered" evidence="7">
    <location>
        <begin position="1046"/>
        <end position="1178"/>
    </location>
</feature>
<feature type="domain" description="HECT" evidence="8">
    <location>
        <begin position="1522"/>
        <end position="1877"/>
    </location>
</feature>
<dbReference type="GeneID" id="8444630"/>
<dbReference type="EC" id="2.3.2.26" evidence="3"/>
<dbReference type="Proteomes" id="UP000002058">
    <property type="component" value="Unassembled WGS sequence"/>
</dbReference>